<gene>
    <name evidence="3" type="ORF">AU252_18185</name>
</gene>
<name>A0A0U3P118_9MICC</name>
<dbReference type="KEGG" id="psul:AU252_18185"/>
<keyword evidence="1" id="KW-0812">Transmembrane</keyword>
<organism evidence="3">
    <name type="scientific">Pseudarthrobacter sulfonivorans</name>
    <dbReference type="NCBI Taxonomy" id="121292"/>
    <lineage>
        <taxon>Bacteria</taxon>
        <taxon>Bacillati</taxon>
        <taxon>Actinomycetota</taxon>
        <taxon>Actinomycetes</taxon>
        <taxon>Micrococcales</taxon>
        <taxon>Micrococcaceae</taxon>
        <taxon>Pseudarthrobacter</taxon>
    </lineage>
</organism>
<protein>
    <recommendedName>
        <fullName evidence="2">Protein-glutamine gamma-glutamyltransferase-like C-terminal domain-containing protein</fullName>
    </recommendedName>
</protein>
<sequence>MAVEPPVLPGRDEARRWAEEELAKPEYRDAAPGWLDSVWADILDWLRSLDGGSGPDTTVAAPWIGVAIAVLIGAAVVLARPRLNAKAKRAGDVFDAGTTVSAEAYRGRAAAAAAAGNWSAAVVDCFRALVRTAEDRTLFDARPGRTADEVAHELATPFPSEAGRLTEAARTFDGIRYGNESAGQADFAAVRELDIALQSLTPASAALPAERDEPAVPR</sequence>
<evidence type="ECO:0000259" key="2">
    <source>
        <dbReference type="Pfam" id="PF13559"/>
    </source>
</evidence>
<dbReference type="AlphaFoldDB" id="A0A0U3P118"/>
<proteinExistence type="predicted"/>
<dbReference type="Pfam" id="PF13559">
    <property type="entry name" value="DUF4129"/>
    <property type="match status" value="1"/>
</dbReference>
<dbReference type="STRING" id="121292.AU252_18185"/>
<dbReference type="EMBL" id="CP013747">
    <property type="protein sequence ID" value="ALV42847.1"/>
    <property type="molecule type" value="Genomic_DNA"/>
</dbReference>
<feature type="domain" description="Protein-glutamine gamma-glutamyltransferase-like C-terminal" evidence="2">
    <location>
        <begin position="125"/>
        <end position="194"/>
    </location>
</feature>
<dbReference type="InterPro" id="IPR025403">
    <property type="entry name" value="TgpA-like_C"/>
</dbReference>
<evidence type="ECO:0000256" key="1">
    <source>
        <dbReference type="SAM" id="Phobius"/>
    </source>
</evidence>
<reference evidence="3 4" key="1">
    <citation type="submission" date="2015-12" db="EMBL/GenBank/DDBJ databases">
        <authorList>
            <person name="Shamseldin A."/>
            <person name="Moawad H."/>
            <person name="Abd El-Rahim W.M."/>
            <person name="Sadowsky M.J."/>
        </authorList>
    </citation>
    <scope>NUCLEOTIDE SEQUENCE [LARGE SCALE GENOMIC DNA]</scope>
    <source>
        <strain evidence="3 4">Ar51</strain>
    </source>
</reference>
<dbReference type="RefSeq" id="WP_058931925.1">
    <property type="nucleotide sequence ID" value="NZ_CP013747.1"/>
</dbReference>
<keyword evidence="1" id="KW-0472">Membrane</keyword>
<evidence type="ECO:0000313" key="3">
    <source>
        <dbReference type="EMBL" id="ALV42847.1"/>
    </source>
</evidence>
<feature type="transmembrane region" description="Helical" evidence="1">
    <location>
        <begin position="60"/>
        <end position="79"/>
    </location>
</feature>
<accession>A0A0U3P118</accession>
<evidence type="ECO:0000313" key="4">
    <source>
        <dbReference type="Proteomes" id="UP000065151"/>
    </source>
</evidence>
<keyword evidence="1" id="KW-1133">Transmembrane helix</keyword>
<dbReference type="Proteomes" id="UP000065151">
    <property type="component" value="Chromosome"/>
</dbReference>